<comment type="caution">
    <text evidence="2">The sequence shown here is derived from an EMBL/GenBank/DDBJ whole genome shotgun (WGS) entry which is preliminary data.</text>
</comment>
<name>A0A375C180_9BURK</name>
<evidence type="ECO:0000256" key="1">
    <source>
        <dbReference type="SAM" id="MobiDB-lite"/>
    </source>
</evidence>
<sequence length="66" mass="7624">MLMPAPAAPRARRHHRRQRRGRRNKGGEAGRGRRTWGDAGWESSRMITIRIIDLKVIAGWRRPAPD</sequence>
<gene>
    <name evidence="2" type="ORF">CBM2587_B100088</name>
</gene>
<reference evidence="2" key="1">
    <citation type="submission" date="2018-01" db="EMBL/GenBank/DDBJ databases">
        <authorList>
            <person name="Clerissi C."/>
        </authorList>
    </citation>
    <scope>NUCLEOTIDE SEQUENCE</scope>
    <source>
        <strain evidence="2">Cupriavidus sp. LMG 19464</strain>
    </source>
</reference>
<feature type="region of interest" description="Disordered" evidence="1">
    <location>
        <begin position="1"/>
        <end position="37"/>
    </location>
</feature>
<feature type="compositionally biased region" description="Basic residues" evidence="1">
    <location>
        <begin position="10"/>
        <end position="24"/>
    </location>
</feature>
<dbReference type="Proteomes" id="UP000256780">
    <property type="component" value="Chromosome CBM2587_b"/>
</dbReference>
<protein>
    <submittedName>
        <fullName evidence="2">Uncharacterized protein</fullName>
    </submittedName>
</protein>
<dbReference type="AlphaFoldDB" id="A0A375C180"/>
<proteinExistence type="predicted"/>
<dbReference type="EMBL" id="OFSQ01000030">
    <property type="protein sequence ID" value="SOY60426.1"/>
    <property type="molecule type" value="Genomic_DNA"/>
</dbReference>
<evidence type="ECO:0000313" key="2">
    <source>
        <dbReference type="EMBL" id="SOY60426.1"/>
    </source>
</evidence>
<organism evidence="2">
    <name type="scientific">Cupriavidus taiwanensis</name>
    <dbReference type="NCBI Taxonomy" id="164546"/>
    <lineage>
        <taxon>Bacteria</taxon>
        <taxon>Pseudomonadati</taxon>
        <taxon>Pseudomonadota</taxon>
        <taxon>Betaproteobacteria</taxon>
        <taxon>Burkholderiales</taxon>
        <taxon>Burkholderiaceae</taxon>
        <taxon>Cupriavidus</taxon>
    </lineage>
</organism>
<accession>A0A375C180</accession>